<protein>
    <submittedName>
        <fullName evidence="3">Uncharacterized protein</fullName>
    </submittedName>
</protein>
<sequence length="122" mass="11871">MPESMRGLPAAAGAALLLGLAALLRGRAAEAPRGFVQAVWAPQASPASLGASRPRPWAAPAEAPSPRACGPAAGAALGAAALAAAAAGLARRIPVGDHRAAGEQDRAQAGSGHPVVRPARPA</sequence>
<reference evidence="3" key="1">
    <citation type="submission" date="2023-10" db="EMBL/GenBank/DDBJ databases">
        <authorList>
            <person name="Chen Y."/>
            <person name="Shah S."/>
            <person name="Dougan E. K."/>
            <person name="Thang M."/>
            <person name="Chan C."/>
        </authorList>
    </citation>
    <scope>NUCLEOTIDE SEQUENCE [LARGE SCALE GENOMIC DNA]</scope>
</reference>
<keyword evidence="4" id="KW-1185">Reference proteome</keyword>
<feature type="chain" id="PRO_5046060872" evidence="2">
    <location>
        <begin position="30"/>
        <end position="122"/>
    </location>
</feature>
<dbReference type="Proteomes" id="UP001189429">
    <property type="component" value="Unassembled WGS sequence"/>
</dbReference>
<feature type="compositionally biased region" description="Basic and acidic residues" evidence="1">
    <location>
        <begin position="96"/>
        <end position="106"/>
    </location>
</feature>
<organism evidence="3 4">
    <name type="scientific">Prorocentrum cordatum</name>
    <dbReference type="NCBI Taxonomy" id="2364126"/>
    <lineage>
        <taxon>Eukaryota</taxon>
        <taxon>Sar</taxon>
        <taxon>Alveolata</taxon>
        <taxon>Dinophyceae</taxon>
        <taxon>Prorocentrales</taxon>
        <taxon>Prorocentraceae</taxon>
        <taxon>Prorocentrum</taxon>
    </lineage>
</organism>
<keyword evidence="2" id="KW-0732">Signal</keyword>
<feature type="signal peptide" evidence="2">
    <location>
        <begin position="1"/>
        <end position="29"/>
    </location>
</feature>
<feature type="region of interest" description="Disordered" evidence="1">
    <location>
        <begin position="45"/>
        <end position="66"/>
    </location>
</feature>
<gene>
    <name evidence="3" type="ORF">PCOR1329_LOCUS39365</name>
</gene>
<dbReference type="EMBL" id="CAUYUJ010014753">
    <property type="protein sequence ID" value="CAK0845636.1"/>
    <property type="molecule type" value="Genomic_DNA"/>
</dbReference>
<feature type="compositionally biased region" description="Low complexity" evidence="1">
    <location>
        <begin position="51"/>
        <end position="66"/>
    </location>
</feature>
<evidence type="ECO:0000313" key="3">
    <source>
        <dbReference type="EMBL" id="CAK0845636.1"/>
    </source>
</evidence>
<proteinExistence type="predicted"/>
<name>A0ABN9TIB1_9DINO</name>
<evidence type="ECO:0000256" key="2">
    <source>
        <dbReference type="SAM" id="SignalP"/>
    </source>
</evidence>
<accession>A0ABN9TIB1</accession>
<comment type="caution">
    <text evidence="3">The sequence shown here is derived from an EMBL/GenBank/DDBJ whole genome shotgun (WGS) entry which is preliminary data.</text>
</comment>
<evidence type="ECO:0000313" key="4">
    <source>
        <dbReference type="Proteomes" id="UP001189429"/>
    </source>
</evidence>
<evidence type="ECO:0000256" key="1">
    <source>
        <dbReference type="SAM" id="MobiDB-lite"/>
    </source>
</evidence>
<feature type="region of interest" description="Disordered" evidence="1">
    <location>
        <begin position="96"/>
        <end position="122"/>
    </location>
</feature>